<comment type="subcellular location">
    <subcellularLocation>
        <location evidence="1">Membrane</location>
        <topology evidence="1">Multi-pass membrane protein</topology>
    </subcellularLocation>
</comment>
<keyword evidence="2 5" id="KW-0812">Transmembrane</keyword>
<dbReference type="STRING" id="1120955.SAMN03080610_03072"/>
<dbReference type="PANTHER" id="PTHR10846:SF8">
    <property type="entry name" value="INNER MEMBRANE PROTEIN YRBG"/>
    <property type="match status" value="1"/>
</dbReference>
<dbReference type="InterPro" id="IPR004481">
    <property type="entry name" value="K/Na/Ca-exchanger"/>
</dbReference>
<dbReference type="PANTHER" id="PTHR10846">
    <property type="entry name" value="SODIUM/POTASSIUM/CALCIUM EXCHANGER"/>
    <property type="match status" value="1"/>
</dbReference>
<accession>A0A1G5P321</accession>
<feature type="transmembrane region" description="Helical" evidence="5">
    <location>
        <begin position="166"/>
        <end position="183"/>
    </location>
</feature>
<dbReference type="GO" id="GO:0005886">
    <property type="term" value="C:plasma membrane"/>
    <property type="evidence" value="ECO:0007669"/>
    <property type="project" value="TreeGrafter"/>
</dbReference>
<gene>
    <name evidence="7" type="ORF">SAMN03080610_03072</name>
</gene>
<evidence type="ECO:0000259" key="6">
    <source>
        <dbReference type="Pfam" id="PF01699"/>
    </source>
</evidence>
<protein>
    <submittedName>
        <fullName evidence="7">Cation:H+ antiporter</fullName>
    </submittedName>
</protein>
<evidence type="ECO:0000313" key="7">
    <source>
        <dbReference type="EMBL" id="SCZ43501.1"/>
    </source>
</evidence>
<feature type="transmembrane region" description="Helical" evidence="5">
    <location>
        <begin position="104"/>
        <end position="122"/>
    </location>
</feature>
<feature type="transmembrane region" description="Helical" evidence="5">
    <location>
        <begin position="238"/>
        <end position="258"/>
    </location>
</feature>
<feature type="transmembrane region" description="Helical" evidence="5">
    <location>
        <begin position="292"/>
        <end position="311"/>
    </location>
</feature>
<evidence type="ECO:0000313" key="8">
    <source>
        <dbReference type="Proteomes" id="UP000199347"/>
    </source>
</evidence>
<feature type="domain" description="Sodium/calcium exchanger membrane region" evidence="6">
    <location>
        <begin position="168"/>
        <end position="306"/>
    </location>
</feature>
<keyword evidence="8" id="KW-1185">Reference proteome</keyword>
<dbReference type="AlphaFoldDB" id="A0A1G5P321"/>
<feature type="transmembrane region" description="Helical" evidence="5">
    <location>
        <begin position="6"/>
        <end position="22"/>
    </location>
</feature>
<name>A0A1G5P321_AFIMA</name>
<keyword evidence="3 5" id="KW-1133">Transmembrane helix</keyword>
<evidence type="ECO:0000256" key="4">
    <source>
        <dbReference type="ARBA" id="ARBA00023136"/>
    </source>
</evidence>
<dbReference type="Gene3D" id="1.20.1420.30">
    <property type="entry name" value="NCX, central ion-binding region"/>
    <property type="match status" value="1"/>
</dbReference>
<feature type="domain" description="Sodium/calcium exchanger membrane region" evidence="6">
    <location>
        <begin position="3"/>
        <end position="143"/>
    </location>
</feature>
<dbReference type="InterPro" id="IPR004837">
    <property type="entry name" value="NaCa_Exmemb"/>
</dbReference>
<dbReference type="GO" id="GO:0008273">
    <property type="term" value="F:calcium, potassium:sodium antiporter activity"/>
    <property type="evidence" value="ECO:0007669"/>
    <property type="project" value="TreeGrafter"/>
</dbReference>
<dbReference type="Pfam" id="PF01699">
    <property type="entry name" value="Na_Ca_ex"/>
    <property type="match status" value="2"/>
</dbReference>
<dbReference type="GO" id="GO:0006874">
    <property type="term" value="P:intracellular calcium ion homeostasis"/>
    <property type="evidence" value="ECO:0007669"/>
    <property type="project" value="TreeGrafter"/>
</dbReference>
<evidence type="ECO:0000256" key="3">
    <source>
        <dbReference type="ARBA" id="ARBA00022989"/>
    </source>
</evidence>
<feature type="transmembrane region" description="Helical" evidence="5">
    <location>
        <begin position="264"/>
        <end position="285"/>
    </location>
</feature>
<organism evidence="7 8">
    <name type="scientific">Afifella marina DSM 2698</name>
    <dbReference type="NCBI Taxonomy" id="1120955"/>
    <lineage>
        <taxon>Bacteria</taxon>
        <taxon>Pseudomonadati</taxon>
        <taxon>Pseudomonadota</taxon>
        <taxon>Alphaproteobacteria</taxon>
        <taxon>Hyphomicrobiales</taxon>
        <taxon>Afifellaceae</taxon>
        <taxon>Afifella</taxon>
    </lineage>
</organism>
<feature type="transmembrane region" description="Helical" evidence="5">
    <location>
        <begin position="77"/>
        <end position="97"/>
    </location>
</feature>
<evidence type="ECO:0000256" key="1">
    <source>
        <dbReference type="ARBA" id="ARBA00004141"/>
    </source>
</evidence>
<dbReference type="RefSeq" id="WP_170130512.1">
    <property type="nucleotide sequence ID" value="NZ_FMVW01000008.1"/>
</dbReference>
<dbReference type="Proteomes" id="UP000199347">
    <property type="component" value="Unassembled WGS sequence"/>
</dbReference>
<feature type="transmembrane region" description="Helical" evidence="5">
    <location>
        <begin position="34"/>
        <end position="57"/>
    </location>
</feature>
<dbReference type="NCBIfam" id="TIGR00367">
    <property type="entry name" value="calcium/sodium antiporter"/>
    <property type="match status" value="1"/>
</dbReference>
<keyword evidence="4 5" id="KW-0472">Membrane</keyword>
<reference evidence="7 8" key="1">
    <citation type="submission" date="2016-10" db="EMBL/GenBank/DDBJ databases">
        <authorList>
            <person name="de Groot N.N."/>
        </authorList>
    </citation>
    <scope>NUCLEOTIDE SEQUENCE [LARGE SCALE GENOMIC DNA]</scope>
    <source>
        <strain evidence="7 8">DSM 2698</strain>
    </source>
</reference>
<feature type="transmembrane region" description="Helical" evidence="5">
    <location>
        <begin position="203"/>
        <end position="226"/>
    </location>
</feature>
<evidence type="ECO:0000256" key="2">
    <source>
        <dbReference type="ARBA" id="ARBA00022692"/>
    </source>
</evidence>
<dbReference type="GO" id="GO:0005262">
    <property type="term" value="F:calcium channel activity"/>
    <property type="evidence" value="ECO:0007669"/>
    <property type="project" value="TreeGrafter"/>
</dbReference>
<dbReference type="EMBL" id="FMVW01000008">
    <property type="protein sequence ID" value="SCZ43501.1"/>
    <property type="molecule type" value="Genomic_DNA"/>
</dbReference>
<feature type="transmembrane region" description="Helical" evidence="5">
    <location>
        <begin position="128"/>
        <end position="145"/>
    </location>
</feature>
<dbReference type="InterPro" id="IPR044880">
    <property type="entry name" value="NCX_ion-bd_dom_sf"/>
</dbReference>
<proteinExistence type="predicted"/>
<evidence type="ECO:0000256" key="5">
    <source>
        <dbReference type="SAM" id="Phobius"/>
    </source>
</evidence>
<sequence length="314" mass="32582">MSSLLTLIAGLIFLMIAADILVRGSVSLAERFRIPPLVVGLTIIALGTSAPELVVSLKAGFAGSGGIAIGNVVGSNIANILLCLGLPSLIFATAVNATGLKRNFSVMVAATVLLIASCWDGTLSRLDGGILLLCFIAFFVAQILVTRDSRRQQEEIEELRTNLSPVLAALMAIGGLVVLPFAADFVVEGAIGLAEMLGLSETVIGVTVVAVGTSLPELAAGVMSAWRGHSDMTLGNAIGSNIFNILFILGVTASAVPLVVPPDFLHYEFWAMVAAALVLVPFLGMRWPIGRLGGFILVLFYGGLIWGAVALPGA</sequence>